<dbReference type="Proteomes" id="UP000185292">
    <property type="component" value="Segment"/>
</dbReference>
<organism evidence="2 4">
    <name type="scientific">Synechococcus phage ACG-2014f</name>
    <dbReference type="NCBI Taxonomy" id="1493511"/>
    <lineage>
        <taxon>Viruses</taxon>
        <taxon>Duplodnaviria</taxon>
        <taxon>Heunggongvirae</taxon>
        <taxon>Uroviricota</taxon>
        <taxon>Caudoviricetes</taxon>
        <taxon>Pantevenvirales</taxon>
        <taxon>Kyanoviridae</taxon>
        <taxon>Atlauavirus</taxon>
        <taxon>Atlauavirus tusconc8</taxon>
    </lineage>
</organism>
<dbReference type="EMBL" id="KJ019123">
    <property type="protein sequence ID" value="AIX37054.1"/>
    <property type="molecule type" value="Genomic_DNA"/>
</dbReference>
<gene>
    <name evidence="1" type="ORF">Syn7803US42_217</name>
    <name evidence="2" type="ORF">Syn7803US7_208</name>
</gene>
<evidence type="ECO:0000313" key="2">
    <source>
        <dbReference type="EMBL" id="AIX37054.1"/>
    </source>
</evidence>
<dbReference type="Proteomes" id="UP000185287">
    <property type="component" value="Segment"/>
</dbReference>
<sequence>MDTNLEEWEQLPDDNYDGSAQMIRRGRIQHLNHLYSINNEYENEERAS</sequence>
<evidence type="ECO:0000313" key="4">
    <source>
        <dbReference type="Proteomes" id="UP000185292"/>
    </source>
</evidence>
<reference evidence="3 4" key="1">
    <citation type="submission" date="2013-12" db="EMBL/GenBank/DDBJ databases">
        <title>Ecological redundancy of diverse viral populations within a natural community.</title>
        <authorList>
            <person name="Gregory A.C."/>
            <person name="LaButti K."/>
            <person name="Copeland A."/>
            <person name="Woyke T."/>
            <person name="Sullivan M.B."/>
        </authorList>
    </citation>
    <scope>NUCLEOTIDE SEQUENCE [LARGE SCALE GENOMIC DNA]</scope>
    <source>
        <strain evidence="1">Syn7803US42</strain>
        <strain evidence="2">Syn7803US7</strain>
    </source>
</reference>
<dbReference type="EMBL" id="KJ019101">
    <property type="protein sequence ID" value="AIX31845.1"/>
    <property type="molecule type" value="Genomic_DNA"/>
</dbReference>
<name>A0A0E3FWX4_9CAUD</name>
<proteinExistence type="predicted"/>
<protein>
    <submittedName>
        <fullName evidence="2">Uncharacterized protein</fullName>
    </submittedName>
</protein>
<accession>A0A0E3FWX4</accession>
<evidence type="ECO:0000313" key="1">
    <source>
        <dbReference type="EMBL" id="AIX31845.1"/>
    </source>
</evidence>
<evidence type="ECO:0000313" key="3">
    <source>
        <dbReference type="Proteomes" id="UP000185287"/>
    </source>
</evidence>